<dbReference type="GO" id="GO:0003676">
    <property type="term" value="F:nucleic acid binding"/>
    <property type="evidence" value="ECO:0007669"/>
    <property type="project" value="InterPro"/>
</dbReference>
<feature type="domain" description="RNase H type-1" evidence="1">
    <location>
        <begin position="24"/>
        <end position="69"/>
    </location>
</feature>
<sequence length="76" mass="8293">MKKFQAILIQVYKHVLESQAPQFSGAVIRNSTGDVAAALSRPVEGIFSADVDEFLAVREGLLLAKQLHLEVKWGGV</sequence>
<accession>A0AAE0DRC3</accession>
<dbReference type="EMBL" id="JANJYJ010000010">
    <property type="protein sequence ID" value="KAK3183184.1"/>
    <property type="molecule type" value="Genomic_DNA"/>
</dbReference>
<evidence type="ECO:0000259" key="1">
    <source>
        <dbReference type="Pfam" id="PF13456"/>
    </source>
</evidence>
<dbReference type="AlphaFoldDB" id="A0AAE0DRC3"/>
<dbReference type="Proteomes" id="UP001281410">
    <property type="component" value="Unassembled WGS sequence"/>
</dbReference>
<organism evidence="2 3">
    <name type="scientific">Dipteronia sinensis</name>
    <dbReference type="NCBI Taxonomy" id="43782"/>
    <lineage>
        <taxon>Eukaryota</taxon>
        <taxon>Viridiplantae</taxon>
        <taxon>Streptophyta</taxon>
        <taxon>Embryophyta</taxon>
        <taxon>Tracheophyta</taxon>
        <taxon>Spermatophyta</taxon>
        <taxon>Magnoliopsida</taxon>
        <taxon>eudicotyledons</taxon>
        <taxon>Gunneridae</taxon>
        <taxon>Pentapetalae</taxon>
        <taxon>rosids</taxon>
        <taxon>malvids</taxon>
        <taxon>Sapindales</taxon>
        <taxon>Sapindaceae</taxon>
        <taxon>Hippocastanoideae</taxon>
        <taxon>Acereae</taxon>
        <taxon>Dipteronia</taxon>
    </lineage>
</organism>
<evidence type="ECO:0000313" key="3">
    <source>
        <dbReference type="Proteomes" id="UP001281410"/>
    </source>
</evidence>
<evidence type="ECO:0000313" key="2">
    <source>
        <dbReference type="EMBL" id="KAK3183184.1"/>
    </source>
</evidence>
<comment type="caution">
    <text evidence="2">The sequence shown here is derived from an EMBL/GenBank/DDBJ whole genome shotgun (WGS) entry which is preliminary data.</text>
</comment>
<dbReference type="GO" id="GO:0004523">
    <property type="term" value="F:RNA-DNA hybrid ribonuclease activity"/>
    <property type="evidence" value="ECO:0007669"/>
    <property type="project" value="InterPro"/>
</dbReference>
<dbReference type="Pfam" id="PF13456">
    <property type="entry name" value="RVT_3"/>
    <property type="match status" value="1"/>
</dbReference>
<keyword evidence="3" id="KW-1185">Reference proteome</keyword>
<gene>
    <name evidence="2" type="ORF">Dsin_030470</name>
</gene>
<protein>
    <recommendedName>
        <fullName evidence="1">RNase H type-1 domain-containing protein</fullName>
    </recommendedName>
</protein>
<reference evidence="2" key="1">
    <citation type="journal article" date="2023" name="Plant J.">
        <title>Genome sequences and population genomics provide insights into the demographic history, inbreeding, and mutation load of two 'living fossil' tree species of Dipteronia.</title>
        <authorList>
            <person name="Feng Y."/>
            <person name="Comes H.P."/>
            <person name="Chen J."/>
            <person name="Zhu S."/>
            <person name="Lu R."/>
            <person name="Zhang X."/>
            <person name="Li P."/>
            <person name="Qiu J."/>
            <person name="Olsen K.M."/>
            <person name="Qiu Y."/>
        </authorList>
    </citation>
    <scope>NUCLEOTIDE SEQUENCE</scope>
    <source>
        <strain evidence="2">NBL</strain>
    </source>
</reference>
<proteinExistence type="predicted"/>
<dbReference type="InterPro" id="IPR002156">
    <property type="entry name" value="RNaseH_domain"/>
</dbReference>
<name>A0AAE0DRC3_9ROSI</name>